<evidence type="ECO:0000313" key="1">
    <source>
        <dbReference type="EMBL" id="KAH7025519.1"/>
    </source>
</evidence>
<reference evidence="1 2" key="1">
    <citation type="journal article" date="2021" name="Nat. Commun.">
        <title>Genetic determinants of endophytism in the Arabidopsis root mycobiome.</title>
        <authorList>
            <person name="Mesny F."/>
            <person name="Miyauchi S."/>
            <person name="Thiergart T."/>
            <person name="Pickel B."/>
            <person name="Atanasova L."/>
            <person name="Karlsson M."/>
            <person name="Huettel B."/>
            <person name="Barry K.W."/>
            <person name="Haridas S."/>
            <person name="Chen C."/>
            <person name="Bauer D."/>
            <person name="Andreopoulos W."/>
            <person name="Pangilinan J."/>
            <person name="LaButti K."/>
            <person name="Riley R."/>
            <person name="Lipzen A."/>
            <person name="Clum A."/>
            <person name="Drula E."/>
            <person name="Henrissat B."/>
            <person name="Kohler A."/>
            <person name="Grigoriev I.V."/>
            <person name="Martin F.M."/>
            <person name="Hacquard S."/>
        </authorList>
    </citation>
    <scope>NUCLEOTIDE SEQUENCE [LARGE SCALE GENOMIC DNA]</scope>
    <source>
        <strain evidence="1 2">MPI-SDFR-AT-0080</strain>
    </source>
</reference>
<dbReference type="EMBL" id="JAGTJR010000058">
    <property type="protein sequence ID" value="KAH7025519.1"/>
    <property type="molecule type" value="Genomic_DNA"/>
</dbReference>
<organism evidence="1 2">
    <name type="scientific">Macrophomina phaseolina</name>
    <dbReference type="NCBI Taxonomy" id="35725"/>
    <lineage>
        <taxon>Eukaryota</taxon>
        <taxon>Fungi</taxon>
        <taxon>Dikarya</taxon>
        <taxon>Ascomycota</taxon>
        <taxon>Pezizomycotina</taxon>
        <taxon>Dothideomycetes</taxon>
        <taxon>Dothideomycetes incertae sedis</taxon>
        <taxon>Botryosphaeriales</taxon>
        <taxon>Botryosphaeriaceae</taxon>
        <taxon>Macrophomina</taxon>
    </lineage>
</organism>
<gene>
    <name evidence="1" type="ORF">B0J12DRAFT_790213</name>
</gene>
<protein>
    <submittedName>
        <fullName evidence="1">Uncharacterized protein</fullName>
    </submittedName>
</protein>
<comment type="caution">
    <text evidence="1">The sequence shown here is derived from an EMBL/GenBank/DDBJ whole genome shotgun (WGS) entry which is preliminary data.</text>
</comment>
<proteinExistence type="predicted"/>
<sequence length="400" mass="44894">MQSHQWGEDSPFSGHAFTRPPYKPVNLVSNVSTNFSINTASDHQTLTPPLTITRYIEDMGKRDRSSSDGMELRACQQSITTTAERATVSEPPSKRRKLAHLRLSQEDFAKDGGHLANPSRKFEKEKKADVAAKSANRSFFRWADLPSELKNLVYALALTSDEPVRISSHDLKERTGVDGLDALDTHLNRHQNDRKEHANFRIHRACEAADMPAHRPLIPNLLLANRQTLEQGRPLLYGNDLLFETLAAFYTFACRLDNQPSLRAVKNVTIPHKLGGLLRSSDLAFRVFRKNGVRLHSYTVGDTDGQCSGEAVAEFFYHDVVCKHGGCFGASEEERLEAVDRVIKLSHAAAWDVLTDWMSDDVLSDGEVVRRHAEAEKMFRAKVKELVRAKCCRDGPCVCL</sequence>
<accession>A0ABQ8FTH9</accession>
<name>A0ABQ8FTH9_9PEZI</name>
<dbReference type="Proteomes" id="UP000774617">
    <property type="component" value="Unassembled WGS sequence"/>
</dbReference>
<keyword evidence="2" id="KW-1185">Reference proteome</keyword>
<evidence type="ECO:0000313" key="2">
    <source>
        <dbReference type="Proteomes" id="UP000774617"/>
    </source>
</evidence>